<protein>
    <recommendedName>
        <fullName evidence="4">Pyridine nucleotide-disulfide oxidoreductase domain-containing protein 2</fullName>
    </recommendedName>
</protein>
<dbReference type="EMBL" id="JARKIK010003117">
    <property type="protein sequence ID" value="KAK8719086.1"/>
    <property type="molecule type" value="Genomic_DNA"/>
</dbReference>
<evidence type="ECO:0000256" key="1">
    <source>
        <dbReference type="ARBA" id="ARBA00006046"/>
    </source>
</evidence>
<dbReference type="InterPro" id="IPR036188">
    <property type="entry name" value="FAD/NAD-bd_sf"/>
</dbReference>
<feature type="non-terminal residue" evidence="2">
    <location>
        <position position="199"/>
    </location>
</feature>
<gene>
    <name evidence="2" type="ORF">OTU49_014247</name>
</gene>
<dbReference type="PANTHER" id="PTHR10668">
    <property type="entry name" value="PHYTOENE DEHYDROGENASE"/>
    <property type="match status" value="1"/>
</dbReference>
<dbReference type="Proteomes" id="UP001445076">
    <property type="component" value="Unassembled WGS sequence"/>
</dbReference>
<evidence type="ECO:0008006" key="4">
    <source>
        <dbReference type="Google" id="ProtNLM"/>
    </source>
</evidence>
<proteinExistence type="inferred from homology"/>
<dbReference type="AlphaFoldDB" id="A0AAW0VQK0"/>
<accession>A0AAW0VQK0</accession>
<comment type="similarity">
    <text evidence="1">Belongs to the carotenoid/retinoid oxidoreductase family.</text>
</comment>
<dbReference type="PANTHER" id="PTHR10668:SF103">
    <property type="entry name" value="PYRIDINE NUCLEOTIDE-DISULFIDE OXIDOREDUCTASE DOMAIN-CONTAINING PROTEIN 2"/>
    <property type="match status" value="1"/>
</dbReference>
<evidence type="ECO:0000313" key="3">
    <source>
        <dbReference type="Proteomes" id="UP001445076"/>
    </source>
</evidence>
<keyword evidence="3" id="KW-1185">Reference proteome</keyword>
<dbReference type="Gene3D" id="3.50.50.60">
    <property type="entry name" value="FAD/NAD(P)-binding domain"/>
    <property type="match status" value="1"/>
</dbReference>
<evidence type="ECO:0000313" key="2">
    <source>
        <dbReference type="EMBL" id="KAK8719086.1"/>
    </source>
</evidence>
<organism evidence="2 3">
    <name type="scientific">Cherax quadricarinatus</name>
    <name type="common">Australian red claw crayfish</name>
    <dbReference type="NCBI Taxonomy" id="27406"/>
    <lineage>
        <taxon>Eukaryota</taxon>
        <taxon>Metazoa</taxon>
        <taxon>Ecdysozoa</taxon>
        <taxon>Arthropoda</taxon>
        <taxon>Crustacea</taxon>
        <taxon>Multicrustacea</taxon>
        <taxon>Malacostraca</taxon>
        <taxon>Eumalacostraca</taxon>
        <taxon>Eucarida</taxon>
        <taxon>Decapoda</taxon>
        <taxon>Pleocyemata</taxon>
        <taxon>Astacidea</taxon>
        <taxon>Parastacoidea</taxon>
        <taxon>Parastacidae</taxon>
        <taxon>Cherax</taxon>
    </lineage>
</organism>
<sequence length="199" mass="22458">MAPRILHYVNKQLRYYSTSFTSGRNYDAIVVGGGHNGLVAAFYLARAQKRVCVLERRHILGGAAVTEEIIPGYKFSRASYVLGLLRPIVYEDMELKRHGLKVYPRDPSSYTPLHEKNWQSGCARSLILGPHEAQNYQQIAQFSEKDAKAYPQFESQLNRFAEALECLLDCAPPDISRFYSAGFADKIKQLSALRLLAKA</sequence>
<name>A0AAW0VQK0_CHEQU</name>
<dbReference type="SUPFAM" id="SSF51905">
    <property type="entry name" value="FAD/NAD(P)-binding domain"/>
    <property type="match status" value="1"/>
</dbReference>
<comment type="caution">
    <text evidence="2">The sequence shown here is derived from an EMBL/GenBank/DDBJ whole genome shotgun (WGS) entry which is preliminary data.</text>
</comment>
<dbReference type="Pfam" id="PF13450">
    <property type="entry name" value="NAD_binding_8"/>
    <property type="match status" value="1"/>
</dbReference>
<reference evidence="2 3" key="1">
    <citation type="journal article" date="2024" name="BMC Genomics">
        <title>Genome assembly of redclaw crayfish (Cherax quadricarinatus) provides insights into its immune adaptation and hypoxia tolerance.</title>
        <authorList>
            <person name="Liu Z."/>
            <person name="Zheng J."/>
            <person name="Li H."/>
            <person name="Fang K."/>
            <person name="Wang S."/>
            <person name="He J."/>
            <person name="Zhou D."/>
            <person name="Weng S."/>
            <person name="Chi M."/>
            <person name="Gu Z."/>
            <person name="He J."/>
            <person name="Li F."/>
            <person name="Wang M."/>
        </authorList>
    </citation>
    <scope>NUCLEOTIDE SEQUENCE [LARGE SCALE GENOMIC DNA]</scope>
    <source>
        <strain evidence="2">ZL_2023a</strain>
    </source>
</reference>